<dbReference type="AlphaFoldDB" id="A0A8S1J8E7"/>
<comment type="caution">
    <text evidence="1">The sequence shown here is derived from an EMBL/GenBank/DDBJ whole genome shotgun (WGS) entry which is preliminary data.</text>
</comment>
<sequence length="331" mass="36728">MITLDSLPGLLAPVAEKVQRWSPKKCEWMDVFLLAQVDLWWKRATSGGECPTERKAWHGAKHIGLVRGETKVQHTTGDCVWVVKHKEAWQKFRAGSPEKTAEWVRILGLRVQPWSNMIQTLQLGQEEAGKGQEGDAGTEIFSSANLRMAKLAVHRAGAAVCVLRTTALFSKEVGGAVPFVGAALQLLGFVLEVASREREEVGGVASAHSRLLEVGRRIMQGLWDACQQDDEGYMAVLEDLMQFIEKAARALEQFQSKGNICRLNDALWHTNSGPQSVLQVVDECDRRLNSTQTDCTHRTVKLVEGKVDRLLQRTRSTSGRLAIVPNRPDAV</sequence>
<keyword evidence="2" id="KW-1185">Reference proteome</keyword>
<organism evidence="1 2">
    <name type="scientific">Ostreobium quekettii</name>
    <dbReference type="NCBI Taxonomy" id="121088"/>
    <lineage>
        <taxon>Eukaryota</taxon>
        <taxon>Viridiplantae</taxon>
        <taxon>Chlorophyta</taxon>
        <taxon>core chlorophytes</taxon>
        <taxon>Ulvophyceae</taxon>
        <taxon>TCBD clade</taxon>
        <taxon>Bryopsidales</taxon>
        <taxon>Ostreobineae</taxon>
        <taxon>Ostreobiaceae</taxon>
        <taxon>Ostreobium</taxon>
    </lineage>
</organism>
<accession>A0A8S1J8E7</accession>
<evidence type="ECO:0000313" key="2">
    <source>
        <dbReference type="Proteomes" id="UP000708148"/>
    </source>
</evidence>
<dbReference type="Proteomes" id="UP000708148">
    <property type="component" value="Unassembled WGS sequence"/>
</dbReference>
<dbReference type="EMBL" id="CAJHUC010002227">
    <property type="protein sequence ID" value="CAD7703437.1"/>
    <property type="molecule type" value="Genomic_DNA"/>
</dbReference>
<gene>
    <name evidence="1" type="ORF">OSTQU699_LOCUS8795</name>
</gene>
<feature type="non-terminal residue" evidence="1">
    <location>
        <position position="331"/>
    </location>
</feature>
<proteinExistence type="predicted"/>
<evidence type="ECO:0000313" key="1">
    <source>
        <dbReference type="EMBL" id="CAD7703437.1"/>
    </source>
</evidence>
<name>A0A8S1J8E7_9CHLO</name>
<protein>
    <submittedName>
        <fullName evidence="1">Uncharacterized protein</fullName>
    </submittedName>
</protein>
<reference evidence="1" key="1">
    <citation type="submission" date="2020-12" db="EMBL/GenBank/DDBJ databases">
        <authorList>
            <person name="Iha C."/>
        </authorList>
    </citation>
    <scope>NUCLEOTIDE SEQUENCE</scope>
</reference>